<feature type="compositionally biased region" description="Basic and acidic residues" evidence="6">
    <location>
        <begin position="537"/>
        <end position="557"/>
    </location>
</feature>
<dbReference type="InterPro" id="IPR036390">
    <property type="entry name" value="WH_DNA-bd_sf"/>
</dbReference>
<dbReference type="EC" id="6.2.1.8" evidence="9"/>
<dbReference type="GO" id="GO:0042791">
    <property type="term" value="P:5S class rRNA transcription by RNA polymerase III"/>
    <property type="evidence" value="ECO:0007669"/>
    <property type="project" value="TreeGrafter"/>
</dbReference>
<keyword evidence="4" id="KW-0804">Transcription</keyword>
<dbReference type="PANTHER" id="PTHR15180">
    <property type="entry name" value="GENERAL TRANSCRIPTION FACTOR 3C POLYPEPTIDE 1"/>
    <property type="match status" value="1"/>
</dbReference>
<gene>
    <name evidence="9" type="ORF">MEQU1_000349</name>
</gene>
<feature type="domain" description="B-block binding subunit of TFIIIC" evidence="7">
    <location>
        <begin position="105"/>
        <end position="171"/>
    </location>
</feature>
<keyword evidence="5" id="KW-0539">Nucleus</keyword>
<dbReference type="GO" id="GO:0000127">
    <property type="term" value="C:transcription factor TFIIIC complex"/>
    <property type="evidence" value="ECO:0007669"/>
    <property type="project" value="InterPro"/>
</dbReference>
<feature type="region of interest" description="Disordered" evidence="6">
    <location>
        <begin position="511"/>
        <end position="557"/>
    </location>
</feature>
<feature type="compositionally biased region" description="Basic and acidic residues" evidence="6">
    <location>
        <begin position="194"/>
        <end position="208"/>
    </location>
</feature>
<organism evidence="9 10">
    <name type="scientific">Malassezia equina</name>
    <dbReference type="NCBI Taxonomy" id="1381935"/>
    <lineage>
        <taxon>Eukaryota</taxon>
        <taxon>Fungi</taxon>
        <taxon>Dikarya</taxon>
        <taxon>Basidiomycota</taxon>
        <taxon>Ustilaginomycotina</taxon>
        <taxon>Malasseziomycetes</taxon>
        <taxon>Malasseziales</taxon>
        <taxon>Malasseziaceae</taxon>
        <taxon>Malassezia</taxon>
    </lineage>
</organism>
<evidence type="ECO:0000259" key="7">
    <source>
        <dbReference type="Pfam" id="PF04182"/>
    </source>
</evidence>
<dbReference type="Gene3D" id="1.10.10.10">
    <property type="entry name" value="Winged helix-like DNA-binding domain superfamily/Winged helix DNA-binding domain"/>
    <property type="match status" value="1"/>
</dbReference>
<dbReference type="GO" id="GO:0005634">
    <property type="term" value="C:nucleus"/>
    <property type="evidence" value="ECO:0007669"/>
    <property type="project" value="UniProtKB-SubCell"/>
</dbReference>
<keyword evidence="9" id="KW-0436">Ligase</keyword>
<dbReference type="GO" id="GO:0003677">
    <property type="term" value="F:DNA binding"/>
    <property type="evidence" value="ECO:0007669"/>
    <property type="project" value="UniProtKB-KW"/>
</dbReference>
<dbReference type="InterPro" id="IPR046488">
    <property type="entry name" value="Sfc3/Tfc3_C"/>
</dbReference>
<evidence type="ECO:0000256" key="1">
    <source>
        <dbReference type="ARBA" id="ARBA00004123"/>
    </source>
</evidence>
<keyword evidence="2" id="KW-0597">Phosphoprotein</keyword>
<dbReference type="Proteomes" id="UP001214415">
    <property type="component" value="Chromosome 1"/>
</dbReference>
<evidence type="ECO:0000256" key="6">
    <source>
        <dbReference type="SAM" id="MobiDB-lite"/>
    </source>
</evidence>
<evidence type="ECO:0000313" key="9">
    <source>
        <dbReference type="EMBL" id="WFD21694.1"/>
    </source>
</evidence>
<dbReference type="GO" id="GO:0050203">
    <property type="term" value="F:oxalate-CoA ligase activity"/>
    <property type="evidence" value="ECO:0007669"/>
    <property type="project" value="UniProtKB-EC"/>
</dbReference>
<accession>A0AAF0EAY0</accession>
<protein>
    <submittedName>
        <fullName evidence="9">Oxalate--CoA ligase</fullName>
        <ecNumber evidence="9">6.2.1.8</ecNumber>
    </submittedName>
</protein>
<keyword evidence="10" id="KW-1185">Reference proteome</keyword>
<keyword evidence="3" id="KW-0238">DNA-binding</keyword>
<dbReference type="PANTHER" id="PTHR15180:SF1">
    <property type="entry name" value="GENERAL TRANSCRIPTION FACTOR 3C POLYPEPTIDE 1"/>
    <property type="match status" value="1"/>
</dbReference>
<dbReference type="InterPro" id="IPR036388">
    <property type="entry name" value="WH-like_DNA-bd_sf"/>
</dbReference>
<dbReference type="EMBL" id="CP119900">
    <property type="protein sequence ID" value="WFD21694.1"/>
    <property type="molecule type" value="Genomic_DNA"/>
</dbReference>
<evidence type="ECO:0000256" key="2">
    <source>
        <dbReference type="ARBA" id="ARBA00022553"/>
    </source>
</evidence>
<evidence type="ECO:0000256" key="5">
    <source>
        <dbReference type="ARBA" id="ARBA00023242"/>
    </source>
</evidence>
<dbReference type="InterPro" id="IPR007309">
    <property type="entry name" value="TFIIIC_Bblock-bd"/>
</dbReference>
<feature type="domain" description="Transcription factor tau subunit sfc3/Tfc3 C-terminal" evidence="8">
    <location>
        <begin position="1059"/>
        <end position="1531"/>
    </location>
</feature>
<dbReference type="SUPFAM" id="SSF46785">
    <property type="entry name" value="Winged helix' DNA-binding domain"/>
    <property type="match status" value="1"/>
</dbReference>
<evidence type="ECO:0000259" key="8">
    <source>
        <dbReference type="Pfam" id="PF20222"/>
    </source>
</evidence>
<evidence type="ECO:0000256" key="3">
    <source>
        <dbReference type="ARBA" id="ARBA00023125"/>
    </source>
</evidence>
<comment type="subcellular location">
    <subcellularLocation>
        <location evidence="1">Nucleus</location>
    </subcellularLocation>
</comment>
<name>A0AAF0EAY0_9BASI</name>
<evidence type="ECO:0000256" key="4">
    <source>
        <dbReference type="ARBA" id="ARBA00023163"/>
    </source>
</evidence>
<dbReference type="InterPro" id="IPR044210">
    <property type="entry name" value="Tfc3-like"/>
</dbReference>
<sequence length="1582" mass="173985">MDDAYRAFLWRMLMEDSHVHVGLDAQDAKSAQQRTTKSAPRQSILAKGRGTTEAHASPRPLPSDAPRTDLRALQRMHGAALRVYMDADHVRRVLTGSDAPFVSAAAYEALQLVCRARERGLTVVELGAATQYDQKTVYYLVKLLVERQLVAKFAAPEMGHVSNYVVSQRYLARNPQWRAQQDATLSQEDMDVGEPTRVDISELAPDERDKDDDEKEANLTREAEAGPSNEMWTLPPPTDPYEHEMLAFAPLSEEQSAVWLHSRQDLLSRRLWKLLQASTSHMTPRRWLSGRLGLRRVPTLRRGFLAFLNRHVAAGYLERVRVQFAHASPLYVRATEAGLAAHFALQASEAESETHELDTFTLQWGMPIEAQLLRHIHACGERGCTMQELAWHFHFSTDIKRMVEQILARQVPTGPPPYPPRALCAPFEQEGRERRIRYYSANGFAARCAREGLDMATALGYTAGSGGGDAERLNVPETLPGEAMYESAAALRTAWQQVAVQSVGFFRDTPGPVVLRSSKRKAPIDPATGRAKRGRPRKGEQRAPKPEPDKHAPPVEAPRDDAWLAFEPTLPRAETRANLSSFQRSSLLAQVLTWAGGALDETDIPRRTKEYLERDGTSTSPPSDLSDRATRTKAMEHAVQRGLVQIIKVPREDDMQRPRTVVHLTSLPSEQLATAVRHALAAPDARAGTTWGDVSAEHAGLAGPALPAVAPWSVSTPVAYGHDDPLDDPATQHAFAKHSLLLRQYYGFAHGAAARLALFHDAAWEAAQAAQCRVLSLDWFVTECPLRTFVALVPVRLRSAPVVRAVTQASASVRVQDVPIHVAKPLGLLRKSAHRARLATYVAQLVELGLATRDTPPALVEAAPVAPAAKDHDATLPLTTAEERAAYWAAVRARVEAWDAARVPPYLGAPHAWRSEFALRGIQKAFLQRYAPAPPPEALPRLAATIFAPVAHVEAFFAETPAPSAADTIARKVQEQRAERAAQWAAALADVQAAAGRTSTNDAPMPRSLTALEKRFVHGRETLDAAALRRRIATGLGVKRLKAPAPVPSSTTRARRTRRTGVWTSEHQDLLRDAYVIVRDRLRAWRAWHASMGEAPPPDDWSALAQLAQDDTGAWHTWRTRRKQLASSPREQVRLSVLERAWHAQAREARHEGSLPDPAWPHPTQFDLKTHVQYLRAHVDAERLWREHAATAAHVVLPRTLTHAFVAQWVPWGAVKSPHPGPSDAAPMVHRLQALRARPLSLRSWLAPSALHAPHDDALAVAAAKMLIPTTLTTADVATFVPGLGEARLEAAIAALVAQRVVRHVHQQLVYTDEHVRALQAPWPMAADASAAYEAFSTGQAVQAHPAASEGETAAFIALLARGDSGLPTIDRTRLDVLRARTKLNARTLDDIETECVVTLHPPSRKAPLSATALADAAMAKRTIATAHEPAEHALVPRLLDAGAAGVAVEDVAPAEAATVDAYVAGYDGPRLVHPRFVEAWQVRTVEGRWAEPRAWYDVHGHFHLSLYMPRYALVVQTVCGRPGVTLAALTAQLAHVLDRRELVDVLDVAHEAAHVRVAPALWTRVPAAHVFVHPGTRSWFE</sequence>
<dbReference type="Pfam" id="PF20222">
    <property type="entry name" value="DUF6581"/>
    <property type="match status" value="1"/>
</dbReference>
<feature type="region of interest" description="Disordered" evidence="6">
    <location>
        <begin position="25"/>
        <end position="67"/>
    </location>
</feature>
<evidence type="ECO:0000313" key="10">
    <source>
        <dbReference type="Proteomes" id="UP001214415"/>
    </source>
</evidence>
<dbReference type="GO" id="GO:0006384">
    <property type="term" value="P:transcription initiation at RNA polymerase III promoter"/>
    <property type="evidence" value="ECO:0007669"/>
    <property type="project" value="InterPro"/>
</dbReference>
<feature type="compositionally biased region" description="Polar residues" evidence="6">
    <location>
        <begin position="29"/>
        <end position="41"/>
    </location>
</feature>
<feature type="region of interest" description="Disordered" evidence="6">
    <location>
        <begin position="181"/>
        <end position="236"/>
    </location>
</feature>
<dbReference type="Pfam" id="PF04182">
    <property type="entry name" value="B-block_TFIIIC"/>
    <property type="match status" value="1"/>
</dbReference>
<reference evidence="9" key="1">
    <citation type="submission" date="2023-03" db="EMBL/GenBank/DDBJ databases">
        <title>Mating type loci evolution in Malassezia.</title>
        <authorList>
            <person name="Coelho M.A."/>
        </authorList>
    </citation>
    <scope>NUCLEOTIDE SEQUENCE</scope>
    <source>
        <strain evidence="9">CBS 12830</strain>
    </source>
</reference>
<proteinExistence type="predicted"/>